<feature type="domain" description="RRM" evidence="3">
    <location>
        <begin position="3"/>
        <end position="81"/>
    </location>
</feature>
<proteinExistence type="predicted"/>
<keyword evidence="1" id="KW-0694">RNA-binding</keyword>
<dbReference type="RefSeq" id="WP_145055001.1">
    <property type="nucleotide sequence ID" value="NZ_CP036433.1"/>
</dbReference>
<dbReference type="InterPro" id="IPR000504">
    <property type="entry name" value="RRM_dom"/>
</dbReference>
<organism evidence="4 5">
    <name type="scientific">Lignipirellula cremea</name>
    <dbReference type="NCBI Taxonomy" id="2528010"/>
    <lineage>
        <taxon>Bacteria</taxon>
        <taxon>Pseudomonadati</taxon>
        <taxon>Planctomycetota</taxon>
        <taxon>Planctomycetia</taxon>
        <taxon>Pirellulales</taxon>
        <taxon>Pirellulaceae</taxon>
        <taxon>Lignipirellula</taxon>
    </lineage>
</organism>
<dbReference type="PROSITE" id="PS50102">
    <property type="entry name" value="RRM"/>
    <property type="match status" value="1"/>
</dbReference>
<dbReference type="SUPFAM" id="SSF54928">
    <property type="entry name" value="RNA-binding domain, RBD"/>
    <property type="match status" value="1"/>
</dbReference>
<name>A0A518DX03_9BACT</name>
<evidence type="ECO:0000313" key="5">
    <source>
        <dbReference type="Proteomes" id="UP000317648"/>
    </source>
</evidence>
<dbReference type="OrthoDB" id="9798855at2"/>
<evidence type="ECO:0000313" key="4">
    <source>
        <dbReference type="EMBL" id="QDU96363.1"/>
    </source>
</evidence>
<dbReference type="KEGG" id="lcre:Pla8534_41830"/>
<evidence type="ECO:0000259" key="3">
    <source>
        <dbReference type="PROSITE" id="PS50102"/>
    </source>
</evidence>
<feature type="compositionally biased region" description="Gly residues" evidence="2">
    <location>
        <begin position="89"/>
        <end position="100"/>
    </location>
</feature>
<evidence type="ECO:0000256" key="1">
    <source>
        <dbReference type="ARBA" id="ARBA00022884"/>
    </source>
</evidence>
<dbReference type="PANTHER" id="PTHR48027">
    <property type="entry name" value="HETEROGENEOUS NUCLEAR RIBONUCLEOPROTEIN 87F-RELATED"/>
    <property type="match status" value="1"/>
</dbReference>
<dbReference type="GO" id="GO:0003723">
    <property type="term" value="F:RNA binding"/>
    <property type="evidence" value="ECO:0007669"/>
    <property type="project" value="UniProtKB-KW"/>
</dbReference>
<dbReference type="Gene3D" id="3.30.70.330">
    <property type="match status" value="1"/>
</dbReference>
<sequence>MAKKMYVGNLPWSCTNTELETMFQPHGNVLSAEVIMDRESGRSRGFGFVEMDSPEEVSRAVSALNGSEMGGRTLVVNEALPRQPRRDGGGGNRGGGGGRY</sequence>
<dbReference type="Proteomes" id="UP000317648">
    <property type="component" value="Chromosome"/>
</dbReference>
<gene>
    <name evidence="4" type="ORF">Pla8534_41830</name>
</gene>
<dbReference type="CDD" id="cd21608">
    <property type="entry name" value="RRM2_NsCP33_like"/>
    <property type="match status" value="1"/>
</dbReference>
<reference evidence="4 5" key="1">
    <citation type="submission" date="2019-02" db="EMBL/GenBank/DDBJ databases">
        <title>Deep-cultivation of Planctomycetes and their phenomic and genomic characterization uncovers novel biology.</title>
        <authorList>
            <person name="Wiegand S."/>
            <person name="Jogler M."/>
            <person name="Boedeker C."/>
            <person name="Pinto D."/>
            <person name="Vollmers J."/>
            <person name="Rivas-Marin E."/>
            <person name="Kohn T."/>
            <person name="Peeters S.H."/>
            <person name="Heuer A."/>
            <person name="Rast P."/>
            <person name="Oberbeckmann S."/>
            <person name="Bunk B."/>
            <person name="Jeske O."/>
            <person name="Meyerdierks A."/>
            <person name="Storesund J.E."/>
            <person name="Kallscheuer N."/>
            <person name="Luecker S."/>
            <person name="Lage O.M."/>
            <person name="Pohl T."/>
            <person name="Merkel B.J."/>
            <person name="Hornburger P."/>
            <person name="Mueller R.-W."/>
            <person name="Bruemmer F."/>
            <person name="Labrenz M."/>
            <person name="Spormann A.M."/>
            <person name="Op den Camp H."/>
            <person name="Overmann J."/>
            <person name="Amann R."/>
            <person name="Jetten M.S.M."/>
            <person name="Mascher T."/>
            <person name="Medema M.H."/>
            <person name="Devos D.P."/>
            <person name="Kaster A.-K."/>
            <person name="Ovreas L."/>
            <person name="Rohde M."/>
            <person name="Galperin M.Y."/>
            <person name="Jogler C."/>
        </authorList>
    </citation>
    <scope>NUCLEOTIDE SEQUENCE [LARGE SCALE GENOMIC DNA]</scope>
    <source>
        <strain evidence="4 5">Pla85_3_4</strain>
    </source>
</reference>
<dbReference type="Pfam" id="PF00076">
    <property type="entry name" value="RRM_1"/>
    <property type="match status" value="1"/>
</dbReference>
<dbReference type="AlphaFoldDB" id="A0A518DX03"/>
<dbReference type="InterPro" id="IPR012677">
    <property type="entry name" value="Nucleotide-bd_a/b_plait_sf"/>
</dbReference>
<dbReference type="InterPro" id="IPR048289">
    <property type="entry name" value="RRM2_NsCP33-like"/>
</dbReference>
<keyword evidence="5" id="KW-1185">Reference proteome</keyword>
<evidence type="ECO:0000256" key="2">
    <source>
        <dbReference type="SAM" id="MobiDB-lite"/>
    </source>
</evidence>
<dbReference type="InterPro" id="IPR035979">
    <property type="entry name" value="RBD_domain_sf"/>
</dbReference>
<dbReference type="EMBL" id="CP036433">
    <property type="protein sequence ID" value="QDU96363.1"/>
    <property type="molecule type" value="Genomic_DNA"/>
</dbReference>
<protein>
    <submittedName>
        <fullName evidence="4">RNA recognition motif (RRM, RBD, or RNP domain)</fullName>
    </submittedName>
</protein>
<accession>A0A518DX03</accession>
<dbReference type="SMART" id="SM00360">
    <property type="entry name" value="RRM"/>
    <property type="match status" value="1"/>
</dbReference>
<dbReference type="InterPro" id="IPR052462">
    <property type="entry name" value="SLIRP/GR-RBP-like"/>
</dbReference>
<feature type="region of interest" description="Disordered" evidence="2">
    <location>
        <begin position="78"/>
        <end position="100"/>
    </location>
</feature>